<accession>A0A951U3F0</accession>
<proteinExistence type="inferred from homology"/>
<evidence type="ECO:0000259" key="6">
    <source>
        <dbReference type="Pfam" id="PF00850"/>
    </source>
</evidence>
<dbReference type="PANTHER" id="PTHR10625">
    <property type="entry name" value="HISTONE DEACETYLASE HDAC1-RELATED"/>
    <property type="match status" value="1"/>
</dbReference>
<evidence type="ECO:0000313" key="8">
    <source>
        <dbReference type="Proteomes" id="UP000707356"/>
    </source>
</evidence>
<dbReference type="EMBL" id="JAHHHV010000016">
    <property type="protein sequence ID" value="MBW4464578.1"/>
    <property type="molecule type" value="Genomic_DNA"/>
</dbReference>
<dbReference type="InterPro" id="IPR023801">
    <property type="entry name" value="His_deacetylse_dom"/>
</dbReference>
<evidence type="ECO:0000256" key="1">
    <source>
        <dbReference type="ARBA" id="ARBA00001947"/>
    </source>
</evidence>
<reference evidence="7" key="1">
    <citation type="submission" date="2021-05" db="EMBL/GenBank/DDBJ databases">
        <authorList>
            <person name="Pietrasiak N."/>
            <person name="Ward R."/>
            <person name="Stajich J.E."/>
            <person name="Kurbessoian T."/>
        </authorList>
    </citation>
    <scope>NUCLEOTIDE SEQUENCE</scope>
    <source>
        <strain evidence="7">GSE-TBD4-15B</strain>
    </source>
</reference>
<evidence type="ECO:0000256" key="2">
    <source>
        <dbReference type="ARBA" id="ARBA00005947"/>
    </source>
</evidence>
<evidence type="ECO:0000313" key="7">
    <source>
        <dbReference type="EMBL" id="MBW4464578.1"/>
    </source>
</evidence>
<gene>
    <name evidence="7" type="ORF">KME07_03935</name>
</gene>
<keyword evidence="3" id="KW-0479">Metal-binding</keyword>
<dbReference type="AlphaFoldDB" id="A0A951U3F0"/>
<comment type="cofactor">
    <cofactor evidence="1">
        <name>Zn(2+)</name>
        <dbReference type="ChEBI" id="CHEBI:29105"/>
    </cofactor>
</comment>
<sequence length="365" mass="39976">MQDHEIASRASGSKGSRAMLTVYSDNHRLQNARFELIDGKLLPPFENPLRADRVLAQVQQVGLGAVLPIQTFGLDPILRVHDPGYVAFLQTAWSDWVTAHGEYDALPLNWAVRTMRHDRVPETIDGRLSYYSFDAGTPITSGTWQAITASANVALTAQQQIAQGAGSAFALCRPPGHHAAKDFYGGYCFLNNAAIAAQAFCDAGAARVAILDLDYHHGNGTQAIFYERSDVLFVSLHGHPSQEYPYFLGFEDELGQGAGAGYNQNYPLRWGTDWSQYQTVLAEALNRIKTYSPDVLLVSLGVDTFEQDPISEFKLKSADYLKIGASLAGLKKPTLFVLEGGYAIEQIGVNVVNVLTAFEEAELSR</sequence>
<keyword evidence="5" id="KW-0862">Zinc</keyword>
<dbReference type="GO" id="GO:0004407">
    <property type="term" value="F:histone deacetylase activity"/>
    <property type="evidence" value="ECO:0007669"/>
    <property type="project" value="TreeGrafter"/>
</dbReference>
<organism evidence="7 8">
    <name type="scientific">Pegethrix bostrychoides GSE-TBD4-15B</name>
    <dbReference type="NCBI Taxonomy" id="2839662"/>
    <lineage>
        <taxon>Bacteria</taxon>
        <taxon>Bacillati</taxon>
        <taxon>Cyanobacteriota</taxon>
        <taxon>Cyanophyceae</taxon>
        <taxon>Oculatellales</taxon>
        <taxon>Oculatellaceae</taxon>
        <taxon>Pegethrix</taxon>
    </lineage>
</organism>
<reference evidence="7" key="2">
    <citation type="journal article" date="2022" name="Microbiol. Resour. Announc.">
        <title>Metagenome Sequencing to Explore Phylogenomics of Terrestrial Cyanobacteria.</title>
        <authorList>
            <person name="Ward R.D."/>
            <person name="Stajich J.E."/>
            <person name="Johansen J.R."/>
            <person name="Huntemann M."/>
            <person name="Clum A."/>
            <person name="Foster B."/>
            <person name="Foster B."/>
            <person name="Roux S."/>
            <person name="Palaniappan K."/>
            <person name="Varghese N."/>
            <person name="Mukherjee S."/>
            <person name="Reddy T.B.K."/>
            <person name="Daum C."/>
            <person name="Copeland A."/>
            <person name="Chen I.A."/>
            <person name="Ivanova N.N."/>
            <person name="Kyrpides N.C."/>
            <person name="Shapiro N."/>
            <person name="Eloe-Fadrosh E.A."/>
            <person name="Pietrasiak N."/>
        </authorList>
    </citation>
    <scope>NUCLEOTIDE SEQUENCE</scope>
    <source>
        <strain evidence="7">GSE-TBD4-15B</strain>
    </source>
</reference>
<dbReference type="Proteomes" id="UP000707356">
    <property type="component" value="Unassembled WGS sequence"/>
</dbReference>
<dbReference type="PRINTS" id="PR01270">
    <property type="entry name" value="HDASUPER"/>
</dbReference>
<dbReference type="Pfam" id="PF00850">
    <property type="entry name" value="Hist_deacetyl"/>
    <property type="match status" value="1"/>
</dbReference>
<dbReference type="GO" id="GO:0040029">
    <property type="term" value="P:epigenetic regulation of gene expression"/>
    <property type="evidence" value="ECO:0007669"/>
    <property type="project" value="TreeGrafter"/>
</dbReference>
<dbReference type="CDD" id="cd10001">
    <property type="entry name" value="HDAC_classII_APAH"/>
    <property type="match status" value="1"/>
</dbReference>
<dbReference type="SUPFAM" id="SSF52768">
    <property type="entry name" value="Arginase/deacetylase"/>
    <property type="match status" value="1"/>
</dbReference>
<dbReference type="InterPro" id="IPR000286">
    <property type="entry name" value="HDACs"/>
</dbReference>
<name>A0A951U3F0_9CYAN</name>
<dbReference type="InterPro" id="IPR037138">
    <property type="entry name" value="His_deacetylse_dom_sf"/>
</dbReference>
<dbReference type="PANTHER" id="PTHR10625:SF17">
    <property type="entry name" value="HISTONE DEACETYLASE 8"/>
    <property type="match status" value="1"/>
</dbReference>
<comment type="similarity">
    <text evidence="2">Belongs to the histone deacetylase family.</text>
</comment>
<evidence type="ECO:0000256" key="4">
    <source>
        <dbReference type="ARBA" id="ARBA00022801"/>
    </source>
</evidence>
<dbReference type="GO" id="GO:0046872">
    <property type="term" value="F:metal ion binding"/>
    <property type="evidence" value="ECO:0007669"/>
    <property type="project" value="UniProtKB-KW"/>
</dbReference>
<protein>
    <submittedName>
        <fullName evidence="7">Histone deacetylase family protein</fullName>
    </submittedName>
</protein>
<comment type="caution">
    <text evidence="7">The sequence shown here is derived from an EMBL/GenBank/DDBJ whole genome shotgun (WGS) entry which is preliminary data.</text>
</comment>
<dbReference type="Gene3D" id="3.40.800.20">
    <property type="entry name" value="Histone deacetylase domain"/>
    <property type="match status" value="1"/>
</dbReference>
<keyword evidence="4" id="KW-0378">Hydrolase</keyword>
<dbReference type="InterPro" id="IPR023696">
    <property type="entry name" value="Ureohydrolase_dom_sf"/>
</dbReference>
<evidence type="ECO:0000256" key="3">
    <source>
        <dbReference type="ARBA" id="ARBA00022723"/>
    </source>
</evidence>
<dbReference type="GO" id="GO:0016787">
    <property type="term" value="F:hydrolase activity"/>
    <property type="evidence" value="ECO:0007669"/>
    <property type="project" value="UniProtKB-KW"/>
</dbReference>
<evidence type="ECO:0000256" key="5">
    <source>
        <dbReference type="ARBA" id="ARBA00022833"/>
    </source>
</evidence>
<feature type="domain" description="Histone deacetylase" evidence="6">
    <location>
        <begin position="46"/>
        <end position="356"/>
    </location>
</feature>